<dbReference type="InterPro" id="IPR031052">
    <property type="entry name" value="FHY3/FAR1"/>
</dbReference>
<comment type="caution">
    <text evidence="2">The sequence shown here is derived from an EMBL/GenBank/DDBJ whole genome shotgun (WGS) entry which is preliminary data.</text>
</comment>
<comment type="subcellular location">
    <subcellularLocation>
        <location evidence="1">Nucleus</location>
    </subcellularLocation>
</comment>
<gene>
    <name evidence="2" type="ORF">Ahy_B08g089761</name>
</gene>
<evidence type="ECO:0000313" key="3">
    <source>
        <dbReference type="Proteomes" id="UP000289738"/>
    </source>
</evidence>
<dbReference type="Proteomes" id="UP000289738">
    <property type="component" value="Chromosome B08"/>
</dbReference>
<protein>
    <recommendedName>
        <fullName evidence="1">Protein FAR1-RELATED SEQUENCE</fullName>
    </recommendedName>
</protein>
<organism evidence="2 3">
    <name type="scientific">Arachis hypogaea</name>
    <name type="common">Peanut</name>
    <dbReference type="NCBI Taxonomy" id="3818"/>
    <lineage>
        <taxon>Eukaryota</taxon>
        <taxon>Viridiplantae</taxon>
        <taxon>Streptophyta</taxon>
        <taxon>Embryophyta</taxon>
        <taxon>Tracheophyta</taxon>
        <taxon>Spermatophyta</taxon>
        <taxon>Magnoliopsida</taxon>
        <taxon>eudicotyledons</taxon>
        <taxon>Gunneridae</taxon>
        <taxon>Pentapetalae</taxon>
        <taxon>rosids</taxon>
        <taxon>fabids</taxon>
        <taxon>Fabales</taxon>
        <taxon>Fabaceae</taxon>
        <taxon>Papilionoideae</taxon>
        <taxon>50 kb inversion clade</taxon>
        <taxon>dalbergioids sensu lato</taxon>
        <taxon>Dalbergieae</taxon>
        <taxon>Pterocarpus clade</taxon>
        <taxon>Arachis</taxon>
    </lineage>
</organism>
<keyword evidence="1" id="KW-0862">Zinc</keyword>
<proteinExistence type="inferred from homology"/>
<dbReference type="EMBL" id="SDMP01000018">
    <property type="protein sequence ID" value="RYQ94820.1"/>
    <property type="molecule type" value="Genomic_DNA"/>
</dbReference>
<accession>A0A444XYS3</accession>
<dbReference type="PANTHER" id="PTHR31669:SF283">
    <property type="entry name" value="PROTEIN FAR1-RELATED SEQUENCE"/>
    <property type="match status" value="1"/>
</dbReference>
<dbReference type="GO" id="GO:0008270">
    <property type="term" value="F:zinc ion binding"/>
    <property type="evidence" value="ECO:0007669"/>
    <property type="project" value="UniProtKB-UniRule"/>
</dbReference>
<reference evidence="2 3" key="1">
    <citation type="submission" date="2019-01" db="EMBL/GenBank/DDBJ databases">
        <title>Sequencing of cultivated peanut Arachis hypogaea provides insights into genome evolution and oil improvement.</title>
        <authorList>
            <person name="Chen X."/>
        </authorList>
    </citation>
    <scope>NUCLEOTIDE SEQUENCE [LARGE SCALE GENOMIC DNA]</scope>
    <source>
        <strain evidence="3">cv. Fuhuasheng</strain>
        <tissue evidence="2">Leaves</tissue>
    </source>
</reference>
<comment type="function">
    <text evidence="1">Putative transcription activator involved in regulating light control of development.</text>
</comment>
<keyword evidence="1" id="KW-0863">Zinc-finger</keyword>
<evidence type="ECO:0000256" key="1">
    <source>
        <dbReference type="RuleBase" id="RU367018"/>
    </source>
</evidence>
<comment type="similarity">
    <text evidence="1">Belongs to the FHY3/FAR1 family.</text>
</comment>
<dbReference type="PANTHER" id="PTHR31669">
    <property type="entry name" value="PROTEIN FAR1-RELATED SEQUENCE 10-RELATED"/>
    <property type="match status" value="1"/>
</dbReference>
<dbReference type="GO" id="GO:0005634">
    <property type="term" value="C:nucleus"/>
    <property type="evidence" value="ECO:0007669"/>
    <property type="project" value="UniProtKB-SubCell"/>
</dbReference>
<keyword evidence="1" id="KW-0479">Metal-binding</keyword>
<keyword evidence="3" id="KW-1185">Reference proteome</keyword>
<keyword evidence="1" id="KW-0539">Nucleus</keyword>
<evidence type="ECO:0000313" key="2">
    <source>
        <dbReference type="EMBL" id="RYQ94820.1"/>
    </source>
</evidence>
<sequence>MEAEMVARQWHRNDNSASTMMATVHAEGLCAIAGFRTGYRRSKIDLLKKTNPTSDKNYKARIIVKRDKKLEYMLTSVNTQHNHDVSLSMAKSLKKNRKLSLHVKWIAEINDESSVTMRNTYQSFSNCECELQKKFRATINYIITKDHEEGYIITYKIIKEIEHNDKMFDSMYEVLFDSSTPNVCCQYHLFESKKILCRHSLFVLGLERVKKLPNKYIHDRWKKTLKCKHNSIKCSYDHLEPAKKQYYDMCKQFYNIAEVAATSKEFTKIVHRVLNLN</sequence>
<name>A0A444XYS3_ARAHY</name>
<dbReference type="AlphaFoldDB" id="A0A444XYS3"/>
<dbReference type="GO" id="GO:0006355">
    <property type="term" value="P:regulation of DNA-templated transcription"/>
    <property type="evidence" value="ECO:0007669"/>
    <property type="project" value="UniProtKB-UniRule"/>
</dbReference>